<proteinExistence type="predicted"/>
<feature type="compositionally biased region" description="Low complexity" evidence="1">
    <location>
        <begin position="81"/>
        <end position="90"/>
    </location>
</feature>
<sequence length="90" mass="9232">MWLGSPFWIRDVREGGFGSLAPKWACGLSSRGEPGPRVRPSTAAERAWPARAGEAVPPGGALVRGTECREPPPGGRGGGAEPRPASGEAA</sequence>
<evidence type="ECO:0000256" key="1">
    <source>
        <dbReference type="SAM" id="MobiDB-lite"/>
    </source>
</evidence>
<reference evidence="2" key="1">
    <citation type="journal article" date="2022" name="bioRxiv">
        <title>Sequencing and chromosome-scale assembly of the giantPleurodeles waltlgenome.</title>
        <authorList>
            <person name="Brown T."/>
            <person name="Elewa A."/>
            <person name="Iarovenko S."/>
            <person name="Subramanian E."/>
            <person name="Araus A.J."/>
            <person name="Petzold A."/>
            <person name="Susuki M."/>
            <person name="Suzuki K.-i.T."/>
            <person name="Hayashi T."/>
            <person name="Toyoda A."/>
            <person name="Oliveira C."/>
            <person name="Osipova E."/>
            <person name="Leigh N.D."/>
            <person name="Simon A."/>
            <person name="Yun M.H."/>
        </authorList>
    </citation>
    <scope>NUCLEOTIDE SEQUENCE</scope>
    <source>
        <strain evidence="2">20211129_DDA</strain>
        <tissue evidence="2">Liver</tissue>
    </source>
</reference>
<protein>
    <submittedName>
        <fullName evidence="2">Uncharacterized protein</fullName>
    </submittedName>
</protein>
<feature type="region of interest" description="Disordered" evidence="1">
    <location>
        <begin position="29"/>
        <end position="90"/>
    </location>
</feature>
<dbReference type="AlphaFoldDB" id="A0AAV7NKW4"/>
<dbReference type="EMBL" id="JANPWB010000012">
    <property type="protein sequence ID" value="KAJ1115585.1"/>
    <property type="molecule type" value="Genomic_DNA"/>
</dbReference>
<comment type="caution">
    <text evidence="2">The sequence shown here is derived from an EMBL/GenBank/DDBJ whole genome shotgun (WGS) entry which is preliminary data.</text>
</comment>
<dbReference type="Proteomes" id="UP001066276">
    <property type="component" value="Chromosome 8"/>
</dbReference>
<accession>A0AAV7NKW4</accession>
<keyword evidence="3" id="KW-1185">Reference proteome</keyword>
<evidence type="ECO:0000313" key="3">
    <source>
        <dbReference type="Proteomes" id="UP001066276"/>
    </source>
</evidence>
<organism evidence="2 3">
    <name type="scientific">Pleurodeles waltl</name>
    <name type="common">Iberian ribbed newt</name>
    <dbReference type="NCBI Taxonomy" id="8319"/>
    <lineage>
        <taxon>Eukaryota</taxon>
        <taxon>Metazoa</taxon>
        <taxon>Chordata</taxon>
        <taxon>Craniata</taxon>
        <taxon>Vertebrata</taxon>
        <taxon>Euteleostomi</taxon>
        <taxon>Amphibia</taxon>
        <taxon>Batrachia</taxon>
        <taxon>Caudata</taxon>
        <taxon>Salamandroidea</taxon>
        <taxon>Salamandridae</taxon>
        <taxon>Pleurodelinae</taxon>
        <taxon>Pleurodeles</taxon>
    </lineage>
</organism>
<evidence type="ECO:0000313" key="2">
    <source>
        <dbReference type="EMBL" id="KAJ1115585.1"/>
    </source>
</evidence>
<gene>
    <name evidence="2" type="ORF">NDU88_003807</name>
</gene>
<name>A0AAV7NKW4_PLEWA</name>